<organism evidence="1 2">
    <name type="scientific">Prunus yedoensis var. nudiflora</name>
    <dbReference type="NCBI Taxonomy" id="2094558"/>
    <lineage>
        <taxon>Eukaryota</taxon>
        <taxon>Viridiplantae</taxon>
        <taxon>Streptophyta</taxon>
        <taxon>Embryophyta</taxon>
        <taxon>Tracheophyta</taxon>
        <taxon>Spermatophyta</taxon>
        <taxon>Magnoliopsida</taxon>
        <taxon>eudicotyledons</taxon>
        <taxon>Gunneridae</taxon>
        <taxon>Pentapetalae</taxon>
        <taxon>rosids</taxon>
        <taxon>fabids</taxon>
        <taxon>Rosales</taxon>
        <taxon>Rosaceae</taxon>
        <taxon>Amygdaloideae</taxon>
        <taxon>Amygdaleae</taxon>
        <taxon>Prunus</taxon>
    </lineage>
</organism>
<dbReference type="AlphaFoldDB" id="A0A315ADT3"/>
<dbReference type="STRING" id="2094558.A0A315ADT3"/>
<dbReference type="PANTHER" id="PTHR47481:SF22">
    <property type="entry name" value="RETROTRANSPOSON GAG DOMAIN-CONTAINING PROTEIN"/>
    <property type="match status" value="1"/>
</dbReference>
<dbReference type="PROSITE" id="PS00297">
    <property type="entry name" value="HSP70_1"/>
    <property type="match status" value="1"/>
</dbReference>
<dbReference type="Proteomes" id="UP000250321">
    <property type="component" value="Unassembled WGS sequence"/>
</dbReference>
<accession>A0A315ADT3</accession>
<reference evidence="1 2" key="1">
    <citation type="submission" date="2018-02" db="EMBL/GenBank/DDBJ databases">
        <title>Draft genome of wild Prunus yedoensis var. nudiflora.</title>
        <authorList>
            <person name="Baek S."/>
            <person name="Kim J.-H."/>
            <person name="Choi K."/>
            <person name="Kim G.-B."/>
            <person name="Cho A."/>
            <person name="Jang H."/>
            <person name="Shin C.-H."/>
            <person name="Yu H.-J."/>
            <person name="Mun J.-H."/>
        </authorList>
    </citation>
    <scope>NUCLEOTIDE SEQUENCE [LARGE SCALE GENOMIC DNA]</scope>
    <source>
        <strain evidence="2">cv. Jeju island</strain>
        <tissue evidence="1">Leaf</tissue>
    </source>
</reference>
<dbReference type="InterPro" id="IPR018181">
    <property type="entry name" value="Heat_shock_70_CS"/>
</dbReference>
<gene>
    <name evidence="1" type="ORF">Pyn_35237</name>
</gene>
<evidence type="ECO:0000313" key="1">
    <source>
        <dbReference type="EMBL" id="PQQ12396.1"/>
    </source>
</evidence>
<dbReference type="OrthoDB" id="913062at2759"/>
<proteinExistence type="predicted"/>
<keyword evidence="1" id="KW-0346">Stress response</keyword>
<keyword evidence="2" id="KW-1185">Reference proteome</keyword>
<evidence type="ECO:0000313" key="2">
    <source>
        <dbReference type="Proteomes" id="UP000250321"/>
    </source>
</evidence>
<comment type="caution">
    <text evidence="1">The sequence shown here is derived from an EMBL/GenBank/DDBJ whole genome shotgun (WGS) entry which is preliminary data.</text>
</comment>
<dbReference type="Pfam" id="PF14223">
    <property type="entry name" value="Retrotran_gag_2"/>
    <property type="match status" value="1"/>
</dbReference>
<sequence>MKATLSASLQQIVMAGADSSRMVWLNLEQHFAHLSHTRIYQLKSELHKVKKDPTIPMADYLEIIKQLAADLTAAGAPLEHQDLVHVHTLAGLPEEYNLIRERIKNSPVSGWDELCDLLLKEDMRLDPQRSLRLKHPSPPSPPEEEEYAIEIDLGTTYSRVARDGPMNMLTWAIAQGTSLFWD</sequence>
<name>A0A315ADT3_PRUYE</name>
<protein>
    <submittedName>
        <fullName evidence="1">Heat shock cognate 70 kDa protein-like</fullName>
    </submittedName>
</protein>
<dbReference type="PANTHER" id="PTHR47481">
    <property type="match status" value="1"/>
</dbReference>
<dbReference type="EMBL" id="PJQY01000356">
    <property type="protein sequence ID" value="PQQ12396.1"/>
    <property type="molecule type" value="Genomic_DNA"/>
</dbReference>